<organism evidence="2 3">
    <name type="scientific">Bifidobacterium primatium</name>
    <dbReference type="NCBI Taxonomy" id="2045438"/>
    <lineage>
        <taxon>Bacteria</taxon>
        <taxon>Bacillati</taxon>
        <taxon>Actinomycetota</taxon>
        <taxon>Actinomycetes</taxon>
        <taxon>Bifidobacteriales</taxon>
        <taxon>Bifidobacteriaceae</taxon>
        <taxon>Bifidobacterium</taxon>
    </lineage>
</organism>
<comment type="caution">
    <text evidence="2">The sequence shown here is derived from an EMBL/GenBank/DDBJ whole genome shotgun (WGS) entry which is preliminary data.</text>
</comment>
<keyword evidence="3" id="KW-1185">Reference proteome</keyword>
<feature type="compositionally biased region" description="Polar residues" evidence="1">
    <location>
        <begin position="1"/>
        <end position="20"/>
    </location>
</feature>
<evidence type="ECO:0000313" key="2">
    <source>
        <dbReference type="EMBL" id="PJM72770.1"/>
    </source>
</evidence>
<protein>
    <submittedName>
        <fullName evidence="2">Uncharacterized protein</fullName>
    </submittedName>
</protein>
<evidence type="ECO:0000313" key="3">
    <source>
        <dbReference type="Proteomes" id="UP000229095"/>
    </source>
</evidence>
<dbReference type="EMBL" id="PEBI01000004">
    <property type="protein sequence ID" value="PJM72770.1"/>
    <property type="molecule type" value="Genomic_DNA"/>
</dbReference>
<proteinExistence type="predicted"/>
<dbReference type="OrthoDB" id="4952911at2"/>
<dbReference type="RefSeq" id="WP_100511557.1">
    <property type="nucleotide sequence ID" value="NZ_PEBI01000004.1"/>
</dbReference>
<gene>
    <name evidence="2" type="ORF">CS006_09435</name>
</gene>
<dbReference type="AlphaFoldDB" id="A0A2M9H7H3"/>
<reference evidence="2 3" key="1">
    <citation type="submission" date="2017-10" db="EMBL/GenBank/DDBJ databases">
        <title>Draft genome sequences of strains TRE 1, TRE 9, TRE H and TRI 7, isolated from tamarins, belonging to four potential novel Bifidobacterium species.</title>
        <authorList>
            <person name="Mattarelli P."/>
            <person name="Modesto M."/>
            <person name="Puglisi E."/>
            <person name="Morelli L."/>
            <person name="Spezio C."/>
            <person name="Bonetti A."/>
            <person name="Sandri C."/>
        </authorList>
    </citation>
    <scope>NUCLEOTIDE SEQUENCE [LARGE SCALE GENOMIC DNA]</scope>
    <source>
        <strain evidence="3">TRE1</strain>
    </source>
</reference>
<dbReference type="Proteomes" id="UP000229095">
    <property type="component" value="Unassembled WGS sequence"/>
</dbReference>
<name>A0A2M9H7H3_9BIFI</name>
<feature type="region of interest" description="Disordered" evidence="1">
    <location>
        <begin position="1"/>
        <end position="30"/>
    </location>
</feature>
<accession>A0A2M9H7H3</accession>
<evidence type="ECO:0000256" key="1">
    <source>
        <dbReference type="SAM" id="MobiDB-lite"/>
    </source>
</evidence>
<sequence>MTQNTPTPSFGQASFGQAPSGSPLAQAIRASSGQTPAAQCGCAAVLEDSRAQALTLAASSAVIAQQAADALASAATLTWQGEAGERFHATVRKASVLAQDLESGSRGTAGFLDSAEAVL</sequence>